<dbReference type="Pfam" id="PF03861">
    <property type="entry name" value="ANTAR"/>
    <property type="match status" value="1"/>
</dbReference>
<name>A0A1H7K4N4_9FIRM</name>
<evidence type="ECO:0000313" key="3">
    <source>
        <dbReference type="Proteomes" id="UP000182321"/>
    </source>
</evidence>
<keyword evidence="3" id="KW-1185">Reference proteome</keyword>
<evidence type="ECO:0000313" key="2">
    <source>
        <dbReference type="EMBL" id="SEK81476.1"/>
    </source>
</evidence>
<dbReference type="PIRSF" id="PIRSF036382">
    <property type="entry name" value="RR_antiterm"/>
    <property type="match status" value="1"/>
</dbReference>
<dbReference type="EMBL" id="FNZX01000011">
    <property type="protein sequence ID" value="SEK81476.1"/>
    <property type="molecule type" value="Genomic_DNA"/>
</dbReference>
<dbReference type="GO" id="GO:0003723">
    <property type="term" value="F:RNA binding"/>
    <property type="evidence" value="ECO:0007669"/>
    <property type="project" value="InterPro"/>
</dbReference>
<protein>
    <submittedName>
        <fullName evidence="2">Response regulator receiver and ANTAR domain protein</fullName>
    </submittedName>
</protein>
<dbReference type="SUPFAM" id="SSF52172">
    <property type="entry name" value="CheY-like"/>
    <property type="match status" value="1"/>
</dbReference>
<sequence length="190" mass="21579">MERALIVCNNEKGTLFYKSFLKENGIVDVVATDNGPRAKRAILDYDFDICIINGPIDNSSGEDLAIDIAEKNNCQVILFVKAEFIDEVAEHVEDYGIITVSKPINKQLFWQALKLARVAQRRISMAHKESAKLEQKLEDMKIISRAKLLLIVNSDVSEEEAHKIIEKQAMDMRKSRVEIAKDIIKKYEGV</sequence>
<reference evidence="3" key="1">
    <citation type="submission" date="2016-10" db="EMBL/GenBank/DDBJ databases">
        <authorList>
            <person name="Varghese N."/>
        </authorList>
    </citation>
    <scope>NUCLEOTIDE SEQUENCE [LARGE SCALE GENOMIC DNA]</scope>
    <source>
        <strain evidence="3">ACV-9</strain>
    </source>
</reference>
<dbReference type="PROSITE" id="PS50921">
    <property type="entry name" value="ANTAR"/>
    <property type="match status" value="1"/>
</dbReference>
<gene>
    <name evidence="2" type="ORF">SAMN02910377_01911</name>
</gene>
<organism evidence="2 3">
    <name type="scientific">Pseudobutyrivibrio ruminis</name>
    <dbReference type="NCBI Taxonomy" id="46206"/>
    <lineage>
        <taxon>Bacteria</taxon>
        <taxon>Bacillati</taxon>
        <taxon>Bacillota</taxon>
        <taxon>Clostridia</taxon>
        <taxon>Lachnospirales</taxon>
        <taxon>Lachnospiraceae</taxon>
        <taxon>Pseudobutyrivibrio</taxon>
    </lineage>
</organism>
<dbReference type="InterPro" id="IPR011006">
    <property type="entry name" value="CheY-like_superfamily"/>
</dbReference>
<dbReference type="Proteomes" id="UP000182321">
    <property type="component" value="Unassembled WGS sequence"/>
</dbReference>
<dbReference type="RefSeq" id="WP_044938010.1">
    <property type="nucleotide sequence ID" value="NZ_FNZX01000011.1"/>
</dbReference>
<dbReference type="AlphaFoldDB" id="A0A1H7K4N4"/>
<dbReference type="Gene3D" id="3.40.50.2300">
    <property type="match status" value="1"/>
</dbReference>
<accession>A0A1H7K4N4</accession>
<dbReference type="Gene3D" id="1.10.10.10">
    <property type="entry name" value="Winged helix-like DNA-binding domain superfamily/Winged helix DNA-binding domain"/>
    <property type="match status" value="1"/>
</dbReference>
<dbReference type="InterPro" id="IPR008327">
    <property type="entry name" value="Sig_transdc_resp-reg_antiterm"/>
</dbReference>
<proteinExistence type="predicted"/>
<feature type="domain" description="ANTAR" evidence="1">
    <location>
        <begin position="123"/>
        <end position="184"/>
    </location>
</feature>
<dbReference type="SMART" id="SM01012">
    <property type="entry name" value="ANTAR"/>
    <property type="match status" value="1"/>
</dbReference>
<dbReference type="InterPro" id="IPR005561">
    <property type="entry name" value="ANTAR"/>
</dbReference>
<evidence type="ECO:0000259" key="1">
    <source>
        <dbReference type="PROSITE" id="PS50921"/>
    </source>
</evidence>
<dbReference type="InterPro" id="IPR036388">
    <property type="entry name" value="WH-like_DNA-bd_sf"/>
</dbReference>